<keyword evidence="4 9" id="KW-0479">Metal-binding</keyword>
<keyword evidence="5 9" id="KW-0460">Magnesium</keyword>
<dbReference type="GO" id="GO:0009089">
    <property type="term" value="P:lysine biosynthetic process via diaminopimelate"/>
    <property type="evidence" value="ECO:0007669"/>
    <property type="project" value="UniProtKB-UniRule"/>
</dbReference>
<evidence type="ECO:0000256" key="7">
    <source>
        <dbReference type="ARBA" id="ARBA00023154"/>
    </source>
</evidence>
<comment type="subunit">
    <text evidence="9">Homotrimer.</text>
</comment>
<feature type="binding site" evidence="9">
    <location>
        <position position="292"/>
    </location>
    <ligand>
        <name>Mg(2+)</name>
        <dbReference type="ChEBI" id="CHEBI:18420"/>
        <label>1</label>
        <note>ligand shared between trimeric partners</note>
    </ligand>
</feature>
<dbReference type="InterPro" id="IPR026586">
    <property type="entry name" value="Type2_DapD"/>
</dbReference>
<evidence type="ECO:0000256" key="3">
    <source>
        <dbReference type="ARBA" id="ARBA00022679"/>
    </source>
</evidence>
<reference evidence="12 13" key="1">
    <citation type="submission" date="2014-03" db="EMBL/GenBank/DDBJ databases">
        <title>Genomics of Bifidobacteria.</title>
        <authorList>
            <person name="Ventura M."/>
            <person name="Milani C."/>
            <person name="Lugli G.A."/>
        </authorList>
    </citation>
    <scope>NUCLEOTIDE SEQUENCE [LARGE SCALE GENOMIC DNA]</scope>
    <source>
        <strain evidence="12 13">LMG 11592</strain>
    </source>
</reference>
<evidence type="ECO:0000256" key="4">
    <source>
        <dbReference type="ARBA" id="ARBA00022723"/>
    </source>
</evidence>
<evidence type="ECO:0000256" key="6">
    <source>
        <dbReference type="ARBA" id="ARBA00022915"/>
    </source>
</evidence>
<feature type="region of interest" description="Disordered" evidence="10">
    <location>
        <begin position="1"/>
        <end position="23"/>
    </location>
</feature>
<organism evidence="12 13">
    <name type="scientific">Bifidobacterium minimum</name>
    <dbReference type="NCBI Taxonomy" id="1693"/>
    <lineage>
        <taxon>Bacteria</taxon>
        <taxon>Bacillati</taxon>
        <taxon>Actinomycetota</taxon>
        <taxon>Actinomycetes</taxon>
        <taxon>Bifidobacteriales</taxon>
        <taxon>Bifidobacteriaceae</taxon>
        <taxon>Bifidobacterium</taxon>
    </lineage>
</organism>
<feature type="binding site" evidence="9">
    <location>
        <position position="391"/>
    </location>
    <ligand>
        <name>succinyl-CoA</name>
        <dbReference type="ChEBI" id="CHEBI:57292"/>
    </ligand>
</feature>
<dbReference type="InterPro" id="IPR032784">
    <property type="entry name" value="THDPS_M"/>
</dbReference>
<evidence type="ECO:0000313" key="13">
    <source>
        <dbReference type="Proteomes" id="UP000029014"/>
    </source>
</evidence>
<feature type="binding site" evidence="9">
    <location>
        <begin position="383"/>
        <end position="384"/>
    </location>
    <ligand>
        <name>succinyl-CoA</name>
        <dbReference type="ChEBI" id="CHEBI:57292"/>
    </ligand>
</feature>
<gene>
    <name evidence="9" type="primary">dapD</name>
    <name evidence="12" type="ORF">BMIN_0276</name>
</gene>
<keyword evidence="2 9" id="KW-0028">Amino-acid biosynthesis</keyword>
<dbReference type="Proteomes" id="UP000029014">
    <property type="component" value="Unassembled WGS sequence"/>
</dbReference>
<dbReference type="Gene3D" id="3.30.70.2010">
    <property type="match status" value="1"/>
</dbReference>
<dbReference type="Pfam" id="PF14789">
    <property type="entry name" value="THDPS_M"/>
    <property type="match status" value="1"/>
</dbReference>
<dbReference type="eggNOG" id="COG2171">
    <property type="taxonomic scope" value="Bacteria"/>
</dbReference>
<dbReference type="GO" id="GO:0000287">
    <property type="term" value="F:magnesium ion binding"/>
    <property type="evidence" value="ECO:0007669"/>
    <property type="project" value="UniProtKB-UniRule"/>
</dbReference>
<feature type="binding site" evidence="9">
    <location>
        <position position="368"/>
    </location>
    <ligand>
        <name>succinyl-CoA</name>
        <dbReference type="ChEBI" id="CHEBI:57292"/>
    </ligand>
</feature>
<comment type="subcellular location">
    <subcellularLocation>
        <location evidence="9">Cytoplasm</location>
    </subcellularLocation>
</comment>
<dbReference type="UniPathway" id="UPA00034">
    <property type="reaction ID" value="UER00019"/>
</dbReference>
<feature type="domain" description="2,3,4,5-tetrahydropyridine-2,6-dicarboxylate N-succinyltransferase middle" evidence="11">
    <location>
        <begin position="227"/>
        <end position="276"/>
    </location>
</feature>
<dbReference type="STRING" id="1693.BMIN_0276"/>
<keyword evidence="6 9" id="KW-0220">Diaminopimelate biosynthesis</keyword>
<protein>
    <recommendedName>
        <fullName evidence="9">2,3,4,5-tetrahydropyridine-2,6-dicarboxylate N-succinyltransferase</fullName>
        <ecNumber evidence="9">2.3.1.117</ecNumber>
    </recommendedName>
    <alternativeName>
        <fullName evidence="9">Tetrahydrodipicolinate N-succinyltransferase</fullName>
        <shortName evidence="9">THDP succinyltransferase</shortName>
        <shortName evidence="9">THP succinyltransferase</shortName>
    </alternativeName>
    <alternativeName>
        <fullName evidence="9">Tetrahydropicolinate succinylase</fullName>
    </alternativeName>
</protein>
<feature type="binding site" evidence="9">
    <location>
        <position position="342"/>
    </location>
    <ligand>
        <name>succinyl-CoA</name>
        <dbReference type="ChEBI" id="CHEBI:57292"/>
    </ligand>
</feature>
<sequence>MPGTPPRRNPRIPSIPWPPSASVPCRMRRQSPEYIAGSTKAMNMAATTTTHTTRATIWRRRARRRLSSLASLMPAIVRMIVELIRRRRRSRLYSWSRWACGEASRDSPRLKPTDGKESIDMADGTLTHAWGWGLASVDDNGTTLDAWYPDPHLGTAPDKGSRPDHGFGSLATSDPDARGVRRVPVFTSIDCDSPVADAADAYLRLHLLSTRLVKPNTLNLDGIFSALATVVWTDHGPFPVEGFAQRRLAVMEESARDASHAVTTTVTVLGVDKFPRMVDYVVPTGVRIGDADRVRLGAYLSPGTTVMHAGFVNFNAGTLGVSMVEGRVSQGVVVGDGSDIGGGASIMGTLSGGGRLRNAIGEHSLLGANSGIGISLGDNCVVEAGLYITAGTKVTIHDKARLAAGEPLIVTKAAELSGKNNILFIRNSVTGTIEARHRAVGIELNAKLHNN</sequence>
<evidence type="ECO:0000256" key="10">
    <source>
        <dbReference type="SAM" id="MobiDB-lite"/>
    </source>
</evidence>
<dbReference type="InterPro" id="IPR011004">
    <property type="entry name" value="Trimer_LpxA-like_sf"/>
</dbReference>
<dbReference type="GO" id="GO:0008666">
    <property type="term" value="F:2,3,4,5-tetrahydropyridine-2,6-dicarboxylate N-succinyltransferase activity"/>
    <property type="evidence" value="ECO:0007669"/>
    <property type="project" value="UniProtKB-UniRule"/>
</dbReference>
<feature type="active site" description="Acyl-anhydride intermediate" evidence="9">
    <location>
        <position position="325"/>
    </location>
</feature>
<feature type="binding site" evidence="9">
    <location>
        <position position="412"/>
    </location>
    <ligand>
        <name>succinyl-CoA</name>
        <dbReference type="ChEBI" id="CHEBI:57292"/>
    </ligand>
</feature>
<comment type="function">
    <text evidence="9">Catalyzes the conversion of the cyclic tetrahydrodipicolinate (THDP) into the acyclic N-succinyl-L-2-amino-6-oxopimelate using succinyl-CoA.</text>
</comment>
<feature type="binding site" evidence="9">
    <location>
        <position position="345"/>
    </location>
    <ligand>
        <name>succinyl-CoA</name>
        <dbReference type="ChEBI" id="CHEBI:57292"/>
    </ligand>
</feature>
<name>A0A087BMY2_9BIFI</name>
<feature type="compositionally biased region" description="Pro residues" evidence="10">
    <location>
        <begin position="1"/>
        <end position="21"/>
    </location>
</feature>
<comment type="similarity">
    <text evidence="9">Belongs to the type 2 tetrahydrodipicolinate N-succinyltransferase family.</text>
</comment>
<dbReference type="NCBIfam" id="TIGR03535">
    <property type="entry name" value="DapD_actino"/>
    <property type="match status" value="1"/>
</dbReference>
<dbReference type="InterPro" id="IPR001451">
    <property type="entry name" value="Hexapep"/>
</dbReference>
<dbReference type="GO" id="GO:0019877">
    <property type="term" value="P:diaminopimelate biosynthetic process"/>
    <property type="evidence" value="ECO:0007669"/>
    <property type="project" value="UniProtKB-UniRule"/>
</dbReference>
<dbReference type="InterPro" id="IPR038361">
    <property type="entry name" value="THDPS_M_sf"/>
</dbReference>
<evidence type="ECO:0000313" key="12">
    <source>
        <dbReference type="EMBL" id="KFI72382.1"/>
    </source>
</evidence>
<proteinExistence type="inferred from homology"/>
<dbReference type="AlphaFoldDB" id="A0A087BMY2"/>
<evidence type="ECO:0000256" key="1">
    <source>
        <dbReference type="ARBA" id="ARBA00022490"/>
    </source>
</evidence>
<comment type="caution">
    <text evidence="9">Lacks conserved residue(s) required for the propagation of feature annotation.</text>
</comment>
<dbReference type="EC" id="2.3.1.117" evidence="9"/>
<comment type="caution">
    <text evidence="12">The sequence shown here is derived from an EMBL/GenBank/DDBJ whole genome shotgun (WGS) entry which is preliminary data.</text>
</comment>
<dbReference type="SUPFAM" id="SSF51161">
    <property type="entry name" value="Trimeric LpxA-like enzymes"/>
    <property type="match status" value="1"/>
</dbReference>
<keyword evidence="1 9" id="KW-0963">Cytoplasm</keyword>
<keyword evidence="7 9" id="KW-0457">Lysine biosynthesis</keyword>
<feature type="binding site" evidence="9">
    <location>
        <position position="327"/>
    </location>
    <ligand>
        <name>succinyl-CoA</name>
        <dbReference type="ChEBI" id="CHEBI:57292"/>
    </ligand>
</feature>
<keyword evidence="13" id="KW-1185">Reference proteome</keyword>
<evidence type="ECO:0000256" key="8">
    <source>
        <dbReference type="ARBA" id="ARBA00023315"/>
    </source>
</evidence>
<feature type="region of interest" description="Disordered" evidence="10">
    <location>
        <begin position="154"/>
        <end position="173"/>
    </location>
</feature>
<comment type="pathway">
    <text evidence="9">Amino-acid biosynthesis; L-lysine biosynthesis via DAP pathway; LL-2,6-diaminopimelate from (S)-tetrahydrodipicolinate (succinylase route): step 1/3.</text>
</comment>
<dbReference type="EMBL" id="JGZD01000009">
    <property type="protein sequence ID" value="KFI72382.1"/>
    <property type="molecule type" value="Genomic_DNA"/>
</dbReference>
<keyword evidence="3 9" id="KW-0808">Transferase</keyword>
<evidence type="ECO:0000256" key="2">
    <source>
        <dbReference type="ARBA" id="ARBA00022605"/>
    </source>
</evidence>
<keyword evidence="8 9" id="KW-0012">Acyltransferase</keyword>
<dbReference type="InterPro" id="IPR019875">
    <property type="entry name" value="DapD_actinobacteria"/>
</dbReference>
<comment type="catalytic activity">
    <reaction evidence="9">
        <text>(S)-2,3,4,5-tetrahydrodipicolinate + succinyl-CoA + H2O = (S)-2-succinylamino-6-oxoheptanedioate + CoA</text>
        <dbReference type="Rhea" id="RHEA:17325"/>
        <dbReference type="ChEBI" id="CHEBI:15377"/>
        <dbReference type="ChEBI" id="CHEBI:15685"/>
        <dbReference type="ChEBI" id="CHEBI:16845"/>
        <dbReference type="ChEBI" id="CHEBI:57287"/>
        <dbReference type="ChEBI" id="CHEBI:57292"/>
        <dbReference type="EC" id="2.3.1.117"/>
    </reaction>
</comment>
<dbReference type="HAMAP" id="MF_02122">
    <property type="entry name" value="DapD_type2"/>
    <property type="match status" value="1"/>
</dbReference>
<evidence type="ECO:0000256" key="9">
    <source>
        <dbReference type="HAMAP-Rule" id="MF_02122"/>
    </source>
</evidence>
<accession>A0A087BMY2</accession>
<dbReference type="CDD" id="cd04649">
    <property type="entry name" value="LbH_THP_succinylT_putative"/>
    <property type="match status" value="1"/>
</dbReference>
<evidence type="ECO:0000256" key="5">
    <source>
        <dbReference type="ARBA" id="ARBA00022842"/>
    </source>
</evidence>
<dbReference type="GO" id="GO:0005737">
    <property type="term" value="C:cytoplasm"/>
    <property type="evidence" value="ECO:0007669"/>
    <property type="project" value="UniProtKB-SubCell"/>
</dbReference>
<evidence type="ECO:0000259" key="11">
    <source>
        <dbReference type="Pfam" id="PF14789"/>
    </source>
</evidence>
<dbReference type="Gene3D" id="2.160.10.10">
    <property type="entry name" value="Hexapeptide repeat proteins"/>
    <property type="match status" value="1"/>
</dbReference>
<dbReference type="Pfam" id="PF14602">
    <property type="entry name" value="Hexapep_2"/>
    <property type="match status" value="1"/>
</dbReference>
<dbReference type="Gene3D" id="3.30.60.70">
    <property type="entry name" value="Trimeric LpxA-like enzymes"/>
    <property type="match status" value="1"/>
</dbReference>